<evidence type="ECO:0000313" key="2">
    <source>
        <dbReference type="Proteomes" id="UP000186601"/>
    </source>
</evidence>
<dbReference type="AlphaFoldDB" id="A0A2R6NIV8"/>
<keyword evidence="2" id="KW-1185">Reference proteome</keyword>
<protein>
    <submittedName>
        <fullName evidence="1">Uncharacterized protein</fullName>
    </submittedName>
</protein>
<sequence>MCKLDGWIDEGVIKWHGESSSKSKRYRHARKRDGDRKSCISFDNSGINFEANEEKEETEANVCDEGQIGLRILGEDVLLEPGNTTESGWTWEINELESDDRR</sequence>
<accession>A0A2R6NIV8</accession>
<gene>
    <name evidence="1" type="ORF">PHLCEN_2v11891</name>
</gene>
<name>A0A2R6NIV8_9APHY</name>
<proteinExistence type="predicted"/>
<reference evidence="1 2" key="1">
    <citation type="submission" date="2018-02" db="EMBL/GenBank/DDBJ databases">
        <title>Genome sequence of the basidiomycete white-rot fungus Phlebia centrifuga.</title>
        <authorList>
            <person name="Granchi Z."/>
            <person name="Peng M."/>
            <person name="de Vries R.P."/>
            <person name="Hilden K."/>
            <person name="Makela M.R."/>
            <person name="Grigoriev I."/>
            <person name="Riley R."/>
        </authorList>
    </citation>
    <scope>NUCLEOTIDE SEQUENCE [LARGE SCALE GENOMIC DNA]</scope>
    <source>
        <strain evidence="1 2">FBCC195</strain>
    </source>
</reference>
<dbReference type="EMBL" id="MLYV02001198">
    <property type="protein sequence ID" value="PSR72299.1"/>
    <property type="molecule type" value="Genomic_DNA"/>
</dbReference>
<dbReference type="Proteomes" id="UP000186601">
    <property type="component" value="Unassembled WGS sequence"/>
</dbReference>
<evidence type="ECO:0000313" key="1">
    <source>
        <dbReference type="EMBL" id="PSR72299.1"/>
    </source>
</evidence>
<comment type="caution">
    <text evidence="1">The sequence shown here is derived from an EMBL/GenBank/DDBJ whole genome shotgun (WGS) entry which is preliminary data.</text>
</comment>
<organism evidence="1 2">
    <name type="scientific">Hermanssonia centrifuga</name>
    <dbReference type="NCBI Taxonomy" id="98765"/>
    <lineage>
        <taxon>Eukaryota</taxon>
        <taxon>Fungi</taxon>
        <taxon>Dikarya</taxon>
        <taxon>Basidiomycota</taxon>
        <taxon>Agaricomycotina</taxon>
        <taxon>Agaricomycetes</taxon>
        <taxon>Polyporales</taxon>
        <taxon>Meruliaceae</taxon>
        <taxon>Hermanssonia</taxon>
    </lineage>
</organism>